<dbReference type="PANTHER" id="PTHR37625:SF4">
    <property type="entry name" value="OUTER MEMBRANE LIPOPROTEIN"/>
    <property type="match status" value="1"/>
</dbReference>
<accession>A0A0N0XJ40</accession>
<dbReference type="AlphaFoldDB" id="A0A0N0XJ40"/>
<gene>
    <name evidence="2" type="ORF">WG78_17270</name>
</gene>
<evidence type="ECO:0000313" key="2">
    <source>
        <dbReference type="EMBL" id="KPC50380.1"/>
    </source>
</evidence>
<comment type="caution">
    <text evidence="2">The sequence shown here is derived from an EMBL/GenBank/DDBJ whole genome shotgun (WGS) entry which is preliminary data.</text>
</comment>
<dbReference type="InterPro" id="IPR038706">
    <property type="entry name" value="Type_VI_SciN-like_sf"/>
</dbReference>
<keyword evidence="3" id="KW-1185">Reference proteome</keyword>
<sequence>MRGRQFSKNSRFKLILSAILTTALTACASGPAVYPINGEAAPTINRDTNGKSLSVVVRLYQLKERTDFDRLTFDTATSGKSDQELFGASLVSMKEVVLVPGGKQQITEKLEPDTRFVGIVGYFRKPDPQAWRYLIDAKDARKQGLIFKVEDCYLEITAPTPQAIPGQSLSAKPVCSTPFNAKPAAGKR</sequence>
<dbReference type="STRING" id="857265.WG78_17270"/>
<dbReference type="NCBIfam" id="TIGR03352">
    <property type="entry name" value="VI_chp_3"/>
    <property type="match status" value="1"/>
</dbReference>
<dbReference type="Proteomes" id="UP000037939">
    <property type="component" value="Unassembled WGS sequence"/>
</dbReference>
<dbReference type="PROSITE" id="PS51257">
    <property type="entry name" value="PROKAR_LIPOPROTEIN"/>
    <property type="match status" value="1"/>
</dbReference>
<dbReference type="Gene3D" id="2.60.40.4150">
    <property type="entry name" value="Type VI secretion system, lipoprotein SciN"/>
    <property type="match status" value="1"/>
</dbReference>
<dbReference type="EMBL" id="LAQT01000029">
    <property type="protein sequence ID" value="KPC50380.1"/>
    <property type="molecule type" value="Genomic_DNA"/>
</dbReference>
<keyword evidence="1" id="KW-0732">Signal</keyword>
<dbReference type="PANTHER" id="PTHR37625">
    <property type="entry name" value="OUTER MEMBRANE LIPOPROTEIN-RELATED"/>
    <property type="match status" value="1"/>
</dbReference>
<reference evidence="2 3" key="1">
    <citation type="submission" date="2015-07" db="EMBL/GenBank/DDBJ databases">
        <title>Draft genome sequence of the Amantichitinum ursilacus IGB-41, a new chitin-degrading bacterium.</title>
        <authorList>
            <person name="Kirstahler P."/>
            <person name="Guenther M."/>
            <person name="Grumaz C."/>
            <person name="Rupp S."/>
            <person name="Zibek S."/>
            <person name="Sohn K."/>
        </authorList>
    </citation>
    <scope>NUCLEOTIDE SEQUENCE [LARGE SCALE GENOMIC DNA]</scope>
    <source>
        <strain evidence="2 3">IGB-41</strain>
    </source>
</reference>
<evidence type="ECO:0000256" key="1">
    <source>
        <dbReference type="SAM" id="SignalP"/>
    </source>
</evidence>
<feature type="chain" id="PRO_5005863231" evidence="1">
    <location>
        <begin position="29"/>
        <end position="188"/>
    </location>
</feature>
<feature type="signal peptide" evidence="1">
    <location>
        <begin position="1"/>
        <end position="28"/>
    </location>
</feature>
<proteinExistence type="predicted"/>
<protein>
    <submittedName>
        <fullName evidence="2">Type VI secretion lipoprotein</fullName>
    </submittedName>
</protein>
<name>A0A0N0XJ40_9NEIS</name>
<organism evidence="2 3">
    <name type="scientific">Amantichitinum ursilacus</name>
    <dbReference type="NCBI Taxonomy" id="857265"/>
    <lineage>
        <taxon>Bacteria</taxon>
        <taxon>Pseudomonadati</taxon>
        <taxon>Pseudomonadota</taxon>
        <taxon>Betaproteobacteria</taxon>
        <taxon>Neisseriales</taxon>
        <taxon>Chitinibacteraceae</taxon>
        <taxon>Amantichitinum</taxon>
    </lineage>
</organism>
<dbReference type="Pfam" id="PF12790">
    <property type="entry name" value="T6SS-SciN"/>
    <property type="match status" value="1"/>
</dbReference>
<dbReference type="InterPro" id="IPR017734">
    <property type="entry name" value="T6SS_SciN"/>
</dbReference>
<evidence type="ECO:0000313" key="3">
    <source>
        <dbReference type="Proteomes" id="UP000037939"/>
    </source>
</evidence>
<dbReference type="RefSeq" id="WP_053939062.1">
    <property type="nucleotide sequence ID" value="NZ_LAQT01000029.1"/>
</dbReference>
<keyword evidence="2" id="KW-0449">Lipoprotein</keyword>